<reference evidence="10 11" key="1">
    <citation type="journal article" date="2019" name="Int. J. Syst. Evol. Microbiol.">
        <title>The Global Catalogue of Microorganisms (GCM) 10K type strain sequencing project: providing services to taxonomists for standard genome sequencing and annotation.</title>
        <authorList>
            <consortium name="The Broad Institute Genomics Platform"/>
            <consortium name="The Broad Institute Genome Sequencing Center for Infectious Disease"/>
            <person name="Wu L."/>
            <person name="Ma J."/>
        </authorList>
    </citation>
    <scope>NUCLEOTIDE SEQUENCE [LARGE SCALE GENOMIC DNA]</scope>
    <source>
        <strain evidence="10 11">JCM 10671</strain>
    </source>
</reference>
<keyword evidence="6" id="KW-0642">Proline metabolism</keyword>
<sequence>MDAVTAVPQPRNEPVLTYAPGSPERARVEEALKAVAAETVDITLTVAGEQRAGAGEELVVRAPHRHELVLARGRAATTEQTSAAIDAALTAAPAWRELSFDARAAVFLRAADLLAGPERDHSNAVTMLGQSKTVHQSEIDAVCELVDFWRWNVHFAREILATQPISVPGQWNRTDHRPLEGFVYAVTPFNFTSIAANLPTAPALMGNTVVWKPSTTQLLAAQASMRLLEAAGLPPGVINLVPGAGPEASAAVLPHPALAGIHFTGSTATFSALWRGVAENLSTYRTYPRLVGETGGKDFVLAHPSADPAALRTALIRGAFEYQGQKCSAASRAFVPRSVWERMGEDLLAETAALPMGDVADFSNFLGAVIDERAFTKLRDAIGRARDGSSTRILVGGECDDSEGWFVRPTIVATDDPTNEVLCTEYFGPLLGVFVYEDREWENVLRLVDTGTPYGLTGAVFANDRAAVEQASAALRFTAGNFYVNDKPTGAVVGQQPFGGSRASGTNDKAGSPLNLLRWLSPRSIKETLVPPTDWRYPHLG</sequence>
<dbReference type="Gene3D" id="3.40.309.10">
    <property type="entry name" value="Aldehyde Dehydrogenase, Chain A, domain 2"/>
    <property type="match status" value="1"/>
</dbReference>
<dbReference type="Pfam" id="PF00171">
    <property type="entry name" value="Aldedh"/>
    <property type="match status" value="1"/>
</dbReference>
<dbReference type="InterPro" id="IPR016163">
    <property type="entry name" value="Ald_DH_C"/>
</dbReference>
<dbReference type="Gene3D" id="3.40.605.10">
    <property type="entry name" value="Aldehyde Dehydrogenase, Chain A, domain 1"/>
    <property type="match status" value="1"/>
</dbReference>
<dbReference type="InterPro" id="IPR050485">
    <property type="entry name" value="Proline_metab_enzyme"/>
</dbReference>
<evidence type="ECO:0000256" key="5">
    <source>
        <dbReference type="ARBA" id="ARBA00023027"/>
    </source>
</evidence>
<evidence type="ECO:0000256" key="2">
    <source>
        <dbReference type="ARBA" id="ARBA00009986"/>
    </source>
</evidence>
<evidence type="ECO:0000256" key="3">
    <source>
        <dbReference type="ARBA" id="ARBA00012884"/>
    </source>
</evidence>
<comment type="similarity">
    <text evidence="2">Belongs to the aldehyde dehydrogenase family.</text>
</comment>
<comment type="pathway">
    <text evidence="1">Amino-acid degradation; L-proline degradation into L-glutamate; L-glutamate from L-proline: step 2/2.</text>
</comment>
<feature type="domain" description="Aldehyde dehydrogenase" evidence="9">
    <location>
        <begin position="55"/>
        <end position="511"/>
    </location>
</feature>
<evidence type="ECO:0000256" key="6">
    <source>
        <dbReference type="ARBA" id="ARBA00023062"/>
    </source>
</evidence>
<dbReference type="Proteomes" id="UP001500957">
    <property type="component" value="Unassembled WGS sequence"/>
</dbReference>
<dbReference type="InterPro" id="IPR005931">
    <property type="entry name" value="P5CDH/ALDH4A1"/>
</dbReference>
<evidence type="ECO:0000256" key="4">
    <source>
        <dbReference type="ARBA" id="ARBA00023002"/>
    </source>
</evidence>
<dbReference type="InterPro" id="IPR015590">
    <property type="entry name" value="Aldehyde_DH_dom"/>
</dbReference>
<comment type="catalytic activity">
    <reaction evidence="8">
        <text>L-glutamate 5-semialdehyde + NAD(+) + H2O = L-glutamate + NADH + 2 H(+)</text>
        <dbReference type="Rhea" id="RHEA:30235"/>
        <dbReference type="ChEBI" id="CHEBI:15377"/>
        <dbReference type="ChEBI" id="CHEBI:15378"/>
        <dbReference type="ChEBI" id="CHEBI:29985"/>
        <dbReference type="ChEBI" id="CHEBI:57540"/>
        <dbReference type="ChEBI" id="CHEBI:57945"/>
        <dbReference type="ChEBI" id="CHEBI:58066"/>
        <dbReference type="EC" id="1.2.1.88"/>
    </reaction>
</comment>
<evidence type="ECO:0000259" key="9">
    <source>
        <dbReference type="Pfam" id="PF00171"/>
    </source>
</evidence>
<keyword evidence="5" id="KW-0520">NAD</keyword>
<evidence type="ECO:0000256" key="1">
    <source>
        <dbReference type="ARBA" id="ARBA00004786"/>
    </source>
</evidence>
<dbReference type="PANTHER" id="PTHR42862">
    <property type="entry name" value="DELTA-1-PYRROLINE-5-CARBOXYLATE DEHYDROGENASE 1, ISOFORM A-RELATED"/>
    <property type="match status" value="1"/>
</dbReference>
<proteinExistence type="inferred from homology"/>
<dbReference type="SUPFAM" id="SSF53720">
    <property type="entry name" value="ALDH-like"/>
    <property type="match status" value="1"/>
</dbReference>
<dbReference type="PANTHER" id="PTHR42862:SF1">
    <property type="entry name" value="DELTA-1-PYRROLINE-5-CARBOXYLATE DEHYDROGENASE 2, ISOFORM A-RELATED"/>
    <property type="match status" value="1"/>
</dbReference>
<dbReference type="PROSITE" id="PS00070">
    <property type="entry name" value="ALDEHYDE_DEHYDR_CYS"/>
    <property type="match status" value="1"/>
</dbReference>
<keyword evidence="4" id="KW-0560">Oxidoreductase</keyword>
<dbReference type="InterPro" id="IPR016162">
    <property type="entry name" value="Ald_DH_N"/>
</dbReference>
<evidence type="ECO:0000256" key="7">
    <source>
        <dbReference type="ARBA" id="ARBA00032259"/>
    </source>
</evidence>
<dbReference type="NCBIfam" id="TIGR01236">
    <property type="entry name" value="D1pyr5carbox1"/>
    <property type="match status" value="1"/>
</dbReference>
<evidence type="ECO:0000313" key="10">
    <source>
        <dbReference type="EMBL" id="GAA0605405.1"/>
    </source>
</evidence>
<protein>
    <recommendedName>
        <fullName evidence="7">L-glutamate gamma-semialdehyde dehydrogenase</fullName>
        <ecNumber evidence="3">1.2.1.88</ecNumber>
    </recommendedName>
    <alternativeName>
        <fullName evidence="7">L-glutamate gamma-semialdehyde dehydrogenase</fullName>
    </alternativeName>
</protein>
<dbReference type="RefSeq" id="WP_344601056.1">
    <property type="nucleotide sequence ID" value="NZ_BAAAHE010000004.1"/>
</dbReference>
<dbReference type="EC" id="1.2.1.88" evidence="3"/>
<gene>
    <name evidence="10" type="primary">pruA</name>
    <name evidence="10" type="ORF">GCM10009547_04170</name>
</gene>
<comment type="caution">
    <text evidence="10">The sequence shown here is derived from an EMBL/GenBank/DDBJ whole genome shotgun (WGS) entry which is preliminary data.</text>
</comment>
<evidence type="ECO:0000256" key="8">
    <source>
        <dbReference type="ARBA" id="ARBA00048142"/>
    </source>
</evidence>
<dbReference type="InterPro" id="IPR016161">
    <property type="entry name" value="Ald_DH/histidinol_DH"/>
</dbReference>
<accession>A0ABN1G747</accession>
<dbReference type="InterPro" id="IPR016160">
    <property type="entry name" value="Ald_DH_CS_CYS"/>
</dbReference>
<organism evidence="10 11">
    <name type="scientific">Sporichthya brevicatena</name>
    <dbReference type="NCBI Taxonomy" id="171442"/>
    <lineage>
        <taxon>Bacteria</taxon>
        <taxon>Bacillati</taxon>
        <taxon>Actinomycetota</taxon>
        <taxon>Actinomycetes</taxon>
        <taxon>Sporichthyales</taxon>
        <taxon>Sporichthyaceae</taxon>
        <taxon>Sporichthya</taxon>
    </lineage>
</organism>
<evidence type="ECO:0000313" key="11">
    <source>
        <dbReference type="Proteomes" id="UP001500957"/>
    </source>
</evidence>
<dbReference type="EMBL" id="BAAAHE010000004">
    <property type="protein sequence ID" value="GAA0605405.1"/>
    <property type="molecule type" value="Genomic_DNA"/>
</dbReference>
<keyword evidence="11" id="KW-1185">Reference proteome</keyword>
<name>A0ABN1G747_9ACTN</name>